<dbReference type="EMBL" id="GGEC01061735">
    <property type="protein sequence ID" value="MBX42219.1"/>
    <property type="molecule type" value="Transcribed_RNA"/>
</dbReference>
<accession>A0A2P2NIC9</accession>
<reference evidence="1" key="1">
    <citation type="submission" date="2018-02" db="EMBL/GenBank/DDBJ databases">
        <title>Rhizophora mucronata_Transcriptome.</title>
        <authorList>
            <person name="Meera S.P."/>
            <person name="Sreeshan A."/>
            <person name="Augustine A."/>
        </authorList>
    </citation>
    <scope>NUCLEOTIDE SEQUENCE</scope>
    <source>
        <tissue evidence="1">Leaf</tissue>
    </source>
</reference>
<sequence>MQTLFLINTKSFYKFWKVWCLNYLQTYFPSFELTTLTTKMT</sequence>
<proteinExistence type="predicted"/>
<evidence type="ECO:0000313" key="1">
    <source>
        <dbReference type="EMBL" id="MBX42219.1"/>
    </source>
</evidence>
<name>A0A2P2NIC9_RHIMU</name>
<protein>
    <submittedName>
        <fullName evidence="1">Uncharacterized protein</fullName>
    </submittedName>
</protein>
<organism evidence="1">
    <name type="scientific">Rhizophora mucronata</name>
    <name type="common">Asiatic mangrove</name>
    <dbReference type="NCBI Taxonomy" id="61149"/>
    <lineage>
        <taxon>Eukaryota</taxon>
        <taxon>Viridiplantae</taxon>
        <taxon>Streptophyta</taxon>
        <taxon>Embryophyta</taxon>
        <taxon>Tracheophyta</taxon>
        <taxon>Spermatophyta</taxon>
        <taxon>Magnoliopsida</taxon>
        <taxon>eudicotyledons</taxon>
        <taxon>Gunneridae</taxon>
        <taxon>Pentapetalae</taxon>
        <taxon>rosids</taxon>
        <taxon>fabids</taxon>
        <taxon>Malpighiales</taxon>
        <taxon>Rhizophoraceae</taxon>
        <taxon>Rhizophora</taxon>
    </lineage>
</organism>
<dbReference type="AlphaFoldDB" id="A0A2P2NIC9"/>